<evidence type="ECO:0000313" key="6">
    <source>
        <dbReference type="EMBL" id="MCE7003178.1"/>
    </source>
</evidence>
<feature type="domain" description="Cyclic nucleotide-binding" evidence="4">
    <location>
        <begin position="1"/>
        <end position="117"/>
    </location>
</feature>
<keyword evidence="1" id="KW-0805">Transcription regulation</keyword>
<proteinExistence type="predicted"/>
<dbReference type="Gene3D" id="2.60.120.10">
    <property type="entry name" value="Jelly Rolls"/>
    <property type="match status" value="1"/>
</dbReference>
<dbReference type="SMART" id="SM00100">
    <property type="entry name" value="cNMP"/>
    <property type="match status" value="1"/>
</dbReference>
<sequence>MHEHAIEHLRRAGQRRQFDREDRLMTIGAASQDVLLIESGVVKVSLSAGDGSELIVDLYGQGELIGELGVMSGRPRSASVVGHISGVAVRVPGVRFRELARQHADVLLMVNETLDRRLRNADHRQLAMASREVPNRVAYQLVIWAKEHGEQTADGLRVRGITQRELAQTVNASEKSVDAALQLLRSDHLVQTGRLWYLLPDVRRLEEKLDQPSWKPGR</sequence>
<protein>
    <submittedName>
        <fullName evidence="6">Crp/Fnr family transcriptional regulator</fullName>
    </submittedName>
</protein>
<accession>A0ABS8Z831</accession>
<keyword evidence="3" id="KW-0804">Transcription</keyword>
<dbReference type="SUPFAM" id="SSF51206">
    <property type="entry name" value="cAMP-binding domain-like"/>
    <property type="match status" value="1"/>
</dbReference>
<keyword evidence="2" id="KW-0238">DNA-binding</keyword>
<dbReference type="Proteomes" id="UP001521150">
    <property type="component" value="Unassembled WGS sequence"/>
</dbReference>
<evidence type="ECO:0000259" key="5">
    <source>
        <dbReference type="PROSITE" id="PS51063"/>
    </source>
</evidence>
<dbReference type="PROSITE" id="PS51063">
    <property type="entry name" value="HTH_CRP_2"/>
    <property type="match status" value="1"/>
</dbReference>
<name>A0ABS8Z831_9PSEU</name>
<dbReference type="CDD" id="cd00038">
    <property type="entry name" value="CAP_ED"/>
    <property type="match status" value="1"/>
</dbReference>
<keyword evidence="7" id="KW-1185">Reference proteome</keyword>
<dbReference type="PANTHER" id="PTHR24567">
    <property type="entry name" value="CRP FAMILY TRANSCRIPTIONAL REGULATORY PROTEIN"/>
    <property type="match status" value="1"/>
</dbReference>
<dbReference type="InterPro" id="IPR036390">
    <property type="entry name" value="WH_DNA-bd_sf"/>
</dbReference>
<comment type="caution">
    <text evidence="6">The sequence shown here is derived from an EMBL/GenBank/DDBJ whole genome shotgun (WGS) entry which is preliminary data.</text>
</comment>
<feature type="domain" description="HTH crp-type" evidence="5">
    <location>
        <begin position="131"/>
        <end position="203"/>
    </location>
</feature>
<dbReference type="PANTHER" id="PTHR24567:SF74">
    <property type="entry name" value="HTH-TYPE TRANSCRIPTIONAL REGULATOR ARCR"/>
    <property type="match status" value="1"/>
</dbReference>
<dbReference type="InterPro" id="IPR012318">
    <property type="entry name" value="HTH_CRP"/>
</dbReference>
<dbReference type="RefSeq" id="WP_233724733.1">
    <property type="nucleotide sequence ID" value="NZ_JAJVCN010000001.1"/>
</dbReference>
<evidence type="ECO:0000256" key="2">
    <source>
        <dbReference type="ARBA" id="ARBA00023125"/>
    </source>
</evidence>
<dbReference type="Gene3D" id="1.10.10.10">
    <property type="entry name" value="Winged helix-like DNA-binding domain superfamily/Winged helix DNA-binding domain"/>
    <property type="match status" value="1"/>
</dbReference>
<evidence type="ECO:0000259" key="4">
    <source>
        <dbReference type="PROSITE" id="PS50042"/>
    </source>
</evidence>
<organism evidence="6 7">
    <name type="scientific">Kibdelosporangium philippinense</name>
    <dbReference type="NCBI Taxonomy" id="211113"/>
    <lineage>
        <taxon>Bacteria</taxon>
        <taxon>Bacillati</taxon>
        <taxon>Actinomycetota</taxon>
        <taxon>Actinomycetes</taxon>
        <taxon>Pseudonocardiales</taxon>
        <taxon>Pseudonocardiaceae</taxon>
        <taxon>Kibdelosporangium</taxon>
    </lineage>
</organism>
<dbReference type="InterPro" id="IPR014710">
    <property type="entry name" value="RmlC-like_jellyroll"/>
</dbReference>
<dbReference type="InterPro" id="IPR036388">
    <property type="entry name" value="WH-like_DNA-bd_sf"/>
</dbReference>
<dbReference type="Pfam" id="PF13545">
    <property type="entry name" value="HTH_Crp_2"/>
    <property type="match status" value="1"/>
</dbReference>
<evidence type="ECO:0000313" key="7">
    <source>
        <dbReference type="Proteomes" id="UP001521150"/>
    </source>
</evidence>
<gene>
    <name evidence="6" type="ORF">LWC34_10095</name>
</gene>
<dbReference type="InterPro" id="IPR000595">
    <property type="entry name" value="cNMP-bd_dom"/>
</dbReference>
<evidence type="ECO:0000256" key="3">
    <source>
        <dbReference type="ARBA" id="ARBA00023163"/>
    </source>
</evidence>
<dbReference type="Pfam" id="PF00027">
    <property type="entry name" value="cNMP_binding"/>
    <property type="match status" value="1"/>
</dbReference>
<dbReference type="InterPro" id="IPR050397">
    <property type="entry name" value="Env_Response_Regulators"/>
</dbReference>
<dbReference type="SUPFAM" id="SSF46785">
    <property type="entry name" value="Winged helix' DNA-binding domain"/>
    <property type="match status" value="1"/>
</dbReference>
<dbReference type="InterPro" id="IPR018490">
    <property type="entry name" value="cNMP-bd_dom_sf"/>
</dbReference>
<dbReference type="EMBL" id="JAJVCN010000001">
    <property type="protein sequence ID" value="MCE7003178.1"/>
    <property type="molecule type" value="Genomic_DNA"/>
</dbReference>
<dbReference type="PROSITE" id="PS50042">
    <property type="entry name" value="CNMP_BINDING_3"/>
    <property type="match status" value="1"/>
</dbReference>
<evidence type="ECO:0000256" key="1">
    <source>
        <dbReference type="ARBA" id="ARBA00023015"/>
    </source>
</evidence>
<reference evidence="6 7" key="1">
    <citation type="submission" date="2021-12" db="EMBL/GenBank/DDBJ databases">
        <title>Genome sequence of Kibdelosporangium philippinense ATCC 49844.</title>
        <authorList>
            <person name="Fedorov E.A."/>
            <person name="Omeragic M."/>
            <person name="Shalygina K.F."/>
            <person name="Maclea K.S."/>
        </authorList>
    </citation>
    <scope>NUCLEOTIDE SEQUENCE [LARGE SCALE GENOMIC DNA]</scope>
    <source>
        <strain evidence="6 7">ATCC 49844</strain>
    </source>
</reference>